<gene>
    <name evidence="1" type="ORF">WH95_01700</name>
</gene>
<dbReference type="AlphaFoldDB" id="A0A0M2R9E1"/>
<dbReference type="Proteomes" id="UP000034491">
    <property type="component" value="Unassembled WGS sequence"/>
</dbReference>
<dbReference type="Pfam" id="PF01963">
    <property type="entry name" value="TraB_PrgY_gumN"/>
    <property type="match status" value="1"/>
</dbReference>
<organism evidence="1 2">
    <name type="scientific">Kiloniella litopenaei</name>
    <dbReference type="NCBI Taxonomy" id="1549748"/>
    <lineage>
        <taxon>Bacteria</taxon>
        <taxon>Pseudomonadati</taxon>
        <taxon>Pseudomonadota</taxon>
        <taxon>Alphaproteobacteria</taxon>
        <taxon>Rhodospirillales</taxon>
        <taxon>Kiloniellaceae</taxon>
        <taxon>Kiloniella</taxon>
    </lineage>
</organism>
<dbReference type="STRING" id="1549748.WH95_01700"/>
<dbReference type="CDD" id="cd14789">
    <property type="entry name" value="Tiki"/>
    <property type="match status" value="1"/>
</dbReference>
<dbReference type="PATRIC" id="fig|1549748.8.peg.900"/>
<sequence length="286" mass="31977">MAGLGFTTQSALADGKIDPALWKLTDEDSVVWLFGTVHAQDPDLQWRTEKIKQAFASADSFYMEAPVADATPETMVPLLQKYAFNTSGTPFYEQLTPDDRANFVRALNSLGIPEEAMKNFDNLRPWFTAVTLAGVQMQAEGLNPEAGVDKALWEEAKAAGKELGYLETLEQQLRIFGNMTPQEDMAMFNSSMVQMVEDTDMLDQLFTYWKTGQIEKLATLMNASFDGQDRIKTALLDDRNADWSEKIEDIMRGSGTVFIAVGAGHLGGDQSLQWYLERLGYEVVRQ</sequence>
<comment type="caution">
    <text evidence="1">The sequence shown here is derived from an EMBL/GenBank/DDBJ whole genome shotgun (WGS) entry which is preliminary data.</text>
</comment>
<evidence type="ECO:0008006" key="3">
    <source>
        <dbReference type="Google" id="ProtNLM"/>
    </source>
</evidence>
<keyword evidence="2" id="KW-1185">Reference proteome</keyword>
<accession>A0A0M2R9E1</accession>
<dbReference type="PANTHER" id="PTHR40590:SF1">
    <property type="entry name" value="CYTOPLASMIC PROTEIN"/>
    <property type="match status" value="1"/>
</dbReference>
<dbReference type="InterPro" id="IPR002816">
    <property type="entry name" value="TraB/PrgY/GumN_fam"/>
</dbReference>
<name>A0A0M2R9E1_9PROT</name>
<proteinExistence type="predicted"/>
<evidence type="ECO:0000313" key="1">
    <source>
        <dbReference type="EMBL" id="KKJ78467.1"/>
    </source>
</evidence>
<evidence type="ECO:0000313" key="2">
    <source>
        <dbReference type="Proteomes" id="UP000034491"/>
    </source>
</evidence>
<reference evidence="1 2" key="1">
    <citation type="submission" date="2015-03" db="EMBL/GenBank/DDBJ databases">
        <title>Genome sequence of Kiloniella sp. P1-1, isolated from the gut microflora of Pacific white shrimp, Penaeus vannamei.</title>
        <authorList>
            <person name="Shao Z."/>
            <person name="Wang L."/>
            <person name="Li X."/>
        </authorList>
    </citation>
    <scope>NUCLEOTIDE SEQUENCE [LARGE SCALE GENOMIC DNA]</scope>
    <source>
        <strain evidence="1 2">P1-1</strain>
    </source>
</reference>
<protein>
    <recommendedName>
        <fullName evidence="3">Polysaccharide biosynthesis protein GumN</fullName>
    </recommendedName>
</protein>
<dbReference type="EMBL" id="LANI01000002">
    <property type="protein sequence ID" value="KKJ78467.1"/>
    <property type="molecule type" value="Genomic_DNA"/>
</dbReference>
<dbReference type="InterPro" id="IPR047111">
    <property type="entry name" value="YbaP-like"/>
</dbReference>
<dbReference type="PANTHER" id="PTHR40590">
    <property type="entry name" value="CYTOPLASMIC PROTEIN-RELATED"/>
    <property type="match status" value="1"/>
</dbReference>